<protein>
    <submittedName>
        <fullName evidence="5">Uu.00g090450.m01.CDS01</fullName>
    </submittedName>
</protein>
<dbReference type="EMBL" id="CAUWAG010000010">
    <property type="protein sequence ID" value="CAJ2507859.1"/>
    <property type="molecule type" value="Genomic_DNA"/>
</dbReference>
<dbReference type="InterPro" id="IPR023393">
    <property type="entry name" value="START-like_dom_sf"/>
</dbReference>
<gene>
    <name evidence="5" type="ORF">KHLLAP_LOCUS8327</name>
</gene>
<dbReference type="CDD" id="cd07813">
    <property type="entry name" value="COQ10p_like"/>
    <property type="match status" value="1"/>
</dbReference>
<keyword evidence="6" id="KW-1185">Reference proteome</keyword>
<dbReference type="AlphaFoldDB" id="A0AAI8YHV8"/>
<comment type="caution">
    <text evidence="5">The sequence shown here is derived from an EMBL/GenBank/DDBJ whole genome shotgun (WGS) entry which is preliminary data.</text>
</comment>
<proteinExistence type="inferred from homology"/>
<accession>A0AAI8YHV8</accession>
<feature type="domain" description="Coenzyme Q-binding protein COQ10 START" evidence="4">
    <location>
        <begin position="64"/>
        <end position="238"/>
    </location>
</feature>
<dbReference type="Pfam" id="PF03364">
    <property type="entry name" value="Polyketide_cyc"/>
    <property type="match status" value="1"/>
</dbReference>
<comment type="subunit">
    <text evidence="2">Interacts with coenzyme Q.</text>
</comment>
<dbReference type="GO" id="GO:0045333">
    <property type="term" value="P:cellular respiration"/>
    <property type="evidence" value="ECO:0007669"/>
    <property type="project" value="InterPro"/>
</dbReference>
<dbReference type="SUPFAM" id="SSF55961">
    <property type="entry name" value="Bet v1-like"/>
    <property type="match status" value="1"/>
</dbReference>
<evidence type="ECO:0000259" key="4">
    <source>
        <dbReference type="Pfam" id="PF03364"/>
    </source>
</evidence>
<organism evidence="5 6">
    <name type="scientific">Anthostomella pinea</name>
    <dbReference type="NCBI Taxonomy" id="933095"/>
    <lineage>
        <taxon>Eukaryota</taxon>
        <taxon>Fungi</taxon>
        <taxon>Dikarya</taxon>
        <taxon>Ascomycota</taxon>
        <taxon>Pezizomycotina</taxon>
        <taxon>Sordariomycetes</taxon>
        <taxon>Xylariomycetidae</taxon>
        <taxon>Xylariales</taxon>
        <taxon>Xylariaceae</taxon>
        <taxon>Anthostomella</taxon>
    </lineage>
</organism>
<dbReference type="GO" id="GO:0048039">
    <property type="term" value="F:ubiquinone binding"/>
    <property type="evidence" value="ECO:0007669"/>
    <property type="project" value="InterPro"/>
</dbReference>
<dbReference type="Proteomes" id="UP001295740">
    <property type="component" value="Unassembled WGS sequence"/>
</dbReference>
<dbReference type="PANTHER" id="PTHR12901:SF10">
    <property type="entry name" value="COENZYME Q-BINDING PROTEIN COQ10, MITOCHONDRIAL"/>
    <property type="match status" value="1"/>
</dbReference>
<comment type="similarity">
    <text evidence="1">Belongs to the COQ10 family.</text>
</comment>
<dbReference type="GO" id="GO:0005739">
    <property type="term" value="C:mitochondrion"/>
    <property type="evidence" value="ECO:0007669"/>
    <property type="project" value="TreeGrafter"/>
</dbReference>
<evidence type="ECO:0000256" key="2">
    <source>
        <dbReference type="ARBA" id="ARBA00011814"/>
    </source>
</evidence>
<comment type="function">
    <text evidence="3">Required for the function of coenzyme Q in the respiratory chain. May serve as a chaperone or may be involved in the transport of Q6 from its site of synthesis to the catalytic sites of the respiratory complexes.</text>
</comment>
<dbReference type="Gene3D" id="3.30.530.20">
    <property type="match status" value="1"/>
</dbReference>
<evidence type="ECO:0000313" key="6">
    <source>
        <dbReference type="Proteomes" id="UP001295740"/>
    </source>
</evidence>
<dbReference type="InterPro" id="IPR005031">
    <property type="entry name" value="COQ10_START"/>
</dbReference>
<reference evidence="5" key="1">
    <citation type="submission" date="2023-10" db="EMBL/GenBank/DDBJ databases">
        <authorList>
            <person name="Hackl T."/>
        </authorList>
    </citation>
    <scope>NUCLEOTIDE SEQUENCE</scope>
</reference>
<dbReference type="InterPro" id="IPR044996">
    <property type="entry name" value="COQ10-like"/>
</dbReference>
<evidence type="ECO:0000313" key="5">
    <source>
        <dbReference type="EMBL" id="CAJ2507859.1"/>
    </source>
</evidence>
<name>A0AAI8YHV8_9PEZI</name>
<dbReference type="PANTHER" id="PTHR12901">
    <property type="entry name" value="SPERM PROTEIN HOMOLOG"/>
    <property type="match status" value="1"/>
</dbReference>
<evidence type="ECO:0000256" key="3">
    <source>
        <dbReference type="ARBA" id="ARBA00024947"/>
    </source>
</evidence>
<evidence type="ECO:0000256" key="1">
    <source>
        <dbReference type="ARBA" id="ARBA00006885"/>
    </source>
</evidence>
<sequence length="251" mass="27437">MAHPATRLLPRPGLTSSWSSLTPSTLLTRTAASSNPLTHCRPFLSSLLNQTSTPQELTAQRTLPYNHRQLYDLIADIDAYSTFLPYCKTSRVTQWTPHPDADGRRWPTQADLTAGWGGIEDTYTSRVFCIPGSGIVEAISGDEGCTEIPASVLAQHKLQDSGPPPSQGREGENKDAVFKSLITRWTITPAADATRPDRFQSDWSDVRLSIKFRFANPLYGAVSAAVADKVAPVMVDAFVAQARRILGEPGR</sequence>